<name>A0ACC3C6E7_PYRYE</name>
<gene>
    <name evidence="1" type="ORF">I4F81_008069</name>
</gene>
<comment type="caution">
    <text evidence="1">The sequence shown here is derived from an EMBL/GenBank/DDBJ whole genome shotgun (WGS) entry which is preliminary data.</text>
</comment>
<reference evidence="1" key="1">
    <citation type="submission" date="2019-11" db="EMBL/GenBank/DDBJ databases">
        <title>Nori genome reveals adaptations in red seaweeds to the harsh intertidal environment.</title>
        <authorList>
            <person name="Wang D."/>
            <person name="Mao Y."/>
        </authorList>
    </citation>
    <scope>NUCLEOTIDE SEQUENCE</scope>
    <source>
        <tissue evidence="1">Gametophyte</tissue>
    </source>
</reference>
<proteinExistence type="predicted"/>
<dbReference type="EMBL" id="CM020619">
    <property type="protein sequence ID" value="KAK1865539.1"/>
    <property type="molecule type" value="Genomic_DNA"/>
</dbReference>
<evidence type="ECO:0000313" key="1">
    <source>
        <dbReference type="EMBL" id="KAK1865539.1"/>
    </source>
</evidence>
<accession>A0ACC3C6E7</accession>
<keyword evidence="2" id="KW-1185">Reference proteome</keyword>
<organism evidence="1 2">
    <name type="scientific">Pyropia yezoensis</name>
    <name type="common">Susabi-nori</name>
    <name type="synonym">Porphyra yezoensis</name>
    <dbReference type="NCBI Taxonomy" id="2788"/>
    <lineage>
        <taxon>Eukaryota</taxon>
        <taxon>Rhodophyta</taxon>
        <taxon>Bangiophyceae</taxon>
        <taxon>Bangiales</taxon>
        <taxon>Bangiaceae</taxon>
        <taxon>Pyropia</taxon>
    </lineage>
</organism>
<evidence type="ECO:0000313" key="2">
    <source>
        <dbReference type="Proteomes" id="UP000798662"/>
    </source>
</evidence>
<dbReference type="Proteomes" id="UP000798662">
    <property type="component" value="Chromosome 2"/>
</dbReference>
<protein>
    <submittedName>
        <fullName evidence="1">Uncharacterized protein</fullName>
    </submittedName>
</protein>
<sequence>MGRPSASRWGQLSIWTDWAASPSCVRQGVDTAVRAVACDQFFNGNANHRDWAAQACVYYDSAARMMKLAEGVETDKEIKAELTSGAAECVRRAKELRDSLAKPAGCGCPACKAAGPPKKEEPKKEQPKKEAAAKHCHCVVCLPAAKTAGCTCPKCKPAGKCLVHPGKVEPNSIRSVPAAEEGAPASPQAVDAIVAASLPWYAVYERLGVPSVAAELEADAARRRVADVAAQLEAWTDGGDAWRTETDVGRPDIPGLFEELVHDTF</sequence>